<organism evidence="1 2">
    <name type="scientific">Phytophthora pseudosyringae</name>
    <dbReference type="NCBI Taxonomy" id="221518"/>
    <lineage>
        <taxon>Eukaryota</taxon>
        <taxon>Sar</taxon>
        <taxon>Stramenopiles</taxon>
        <taxon>Oomycota</taxon>
        <taxon>Peronosporomycetes</taxon>
        <taxon>Peronosporales</taxon>
        <taxon>Peronosporaceae</taxon>
        <taxon>Phytophthora</taxon>
    </lineage>
</organism>
<accession>A0A8T1VU72</accession>
<dbReference type="EMBL" id="JAGDFM010000173">
    <property type="protein sequence ID" value="KAG7383579.1"/>
    <property type="molecule type" value="Genomic_DNA"/>
</dbReference>
<dbReference type="AlphaFoldDB" id="A0A8T1VU72"/>
<protein>
    <submittedName>
        <fullName evidence="1">Uncharacterized protein</fullName>
    </submittedName>
</protein>
<gene>
    <name evidence="1" type="ORF">PHYPSEUDO_003558</name>
</gene>
<dbReference type="OrthoDB" id="115720at2759"/>
<evidence type="ECO:0000313" key="1">
    <source>
        <dbReference type="EMBL" id="KAG7383579.1"/>
    </source>
</evidence>
<evidence type="ECO:0000313" key="2">
    <source>
        <dbReference type="Proteomes" id="UP000694044"/>
    </source>
</evidence>
<keyword evidence="2" id="KW-1185">Reference proteome</keyword>
<name>A0A8T1VU72_9STRA</name>
<comment type="caution">
    <text evidence="1">The sequence shown here is derived from an EMBL/GenBank/DDBJ whole genome shotgun (WGS) entry which is preliminary data.</text>
</comment>
<proteinExistence type="predicted"/>
<dbReference type="Proteomes" id="UP000694044">
    <property type="component" value="Unassembled WGS sequence"/>
</dbReference>
<reference evidence="1" key="1">
    <citation type="submission" date="2021-02" db="EMBL/GenBank/DDBJ databases">
        <authorList>
            <person name="Palmer J.M."/>
        </authorList>
    </citation>
    <scope>NUCLEOTIDE SEQUENCE</scope>
    <source>
        <strain evidence="1">SCRP734</strain>
    </source>
</reference>
<sequence length="97" mass="10406">MRSVGLLAAHFGAYPFGRRYCIASAQMESFSSNGPSAHQQLRSFMSLPADDEMAQLILEELSFSRRSFMGVAAEIANSPSSALASGLNAISEGDEEE</sequence>